<proteinExistence type="predicted"/>
<evidence type="ECO:0000313" key="1">
    <source>
        <dbReference type="EMBL" id="CDQ06229.1"/>
    </source>
</evidence>
<accession>A0A1I9G8C7</accession>
<name>A0A1I9G8C7_BRUMA</name>
<organism evidence="1">
    <name type="scientific">Brugia malayi</name>
    <name type="common">Filarial nematode worm</name>
    <dbReference type="NCBI Taxonomy" id="6279"/>
    <lineage>
        <taxon>Eukaryota</taxon>
        <taxon>Metazoa</taxon>
        <taxon>Ecdysozoa</taxon>
        <taxon>Nematoda</taxon>
        <taxon>Chromadorea</taxon>
        <taxon>Rhabditida</taxon>
        <taxon>Spirurina</taxon>
        <taxon>Spiruromorpha</taxon>
        <taxon>Filarioidea</taxon>
        <taxon>Onchocercidae</taxon>
        <taxon>Brugia</taxon>
    </lineage>
</organism>
<dbReference type="AlphaFoldDB" id="A0A1I9G8C7"/>
<protein>
    <submittedName>
        <fullName evidence="1">Bm9688</fullName>
    </submittedName>
</protein>
<sequence length="87" mass="9720">MQSVSRLDSVVSIVDISLVWDISGVAQVQSLHRVCDVSNNQSYNISQPIQLPLLEEFPGNPGPIRKRKKVIIRNSIGSDHIDRLVDQ</sequence>
<reference evidence="1" key="1">
    <citation type="journal article" date="2007" name="Science">
        <title>Draft genome of the filarial nematode parasite Brugia malayi.</title>
        <authorList>
            <person name="Ghedin E."/>
            <person name="Wang S."/>
            <person name="Spiro D."/>
            <person name="Caler E."/>
            <person name="Zhao Q."/>
            <person name="Crabtree J."/>
            <person name="Allen J.E."/>
            <person name="Delcher A.L."/>
            <person name="Guiliano D.B."/>
            <person name="Miranda-Saavedra D."/>
            <person name="Angiuoli S.V."/>
            <person name="Creasy T."/>
            <person name="Amedeo P."/>
            <person name="Haas B."/>
            <person name="El-Sayed N.M."/>
            <person name="Wortman J.R."/>
            <person name="Feldblyum T."/>
            <person name="Tallon L."/>
            <person name="Schatz M."/>
            <person name="Shumway M."/>
            <person name="Koo H."/>
            <person name="Salzberg S.L."/>
            <person name="Schobel S."/>
            <person name="Pertea M."/>
            <person name="Pop M."/>
            <person name="White O."/>
            <person name="Barton G.J."/>
            <person name="Carlow C.K."/>
            <person name="Crawford M.J."/>
            <person name="Daub J."/>
            <person name="Dimmic M.W."/>
            <person name="Estes C.F."/>
            <person name="Foster J.M."/>
            <person name="Ganatra M."/>
            <person name="Gregory W.F."/>
            <person name="Johnson N.M."/>
            <person name="Jin J."/>
            <person name="Komuniecki R."/>
            <person name="Korf I."/>
            <person name="Kumar S."/>
            <person name="Laney S."/>
            <person name="Li B.W."/>
            <person name="Li W."/>
            <person name="Lindblom T.H."/>
            <person name="Lustigman S."/>
            <person name="Ma D."/>
            <person name="Maina C.V."/>
            <person name="Martin D.M."/>
            <person name="McCarter J.P."/>
            <person name="McReynolds L."/>
            <person name="Mitreva M."/>
            <person name="Nutman T.B."/>
            <person name="Parkinson J."/>
            <person name="Peregrin-Alvarez J.M."/>
            <person name="Poole C."/>
            <person name="Ren Q."/>
            <person name="Saunders L."/>
            <person name="Sluder A.E."/>
            <person name="Smith K."/>
            <person name="Stanke M."/>
            <person name="Unnasch T.R."/>
            <person name="Ware J."/>
            <person name="Wei A.D."/>
            <person name="Weil G."/>
            <person name="Williams D.J."/>
            <person name="Zhang Y."/>
            <person name="Williams S.A."/>
            <person name="Fraser-Liggett C."/>
            <person name="Slatko B."/>
            <person name="Blaxter M.L."/>
            <person name="Scott A.L."/>
        </authorList>
    </citation>
    <scope>NUCLEOTIDE SEQUENCE</scope>
    <source>
        <strain evidence="1">FR3</strain>
    </source>
</reference>
<dbReference type="EMBL" id="LN856933">
    <property type="protein sequence ID" value="CDQ06229.1"/>
    <property type="molecule type" value="Genomic_DNA"/>
</dbReference>
<reference evidence="1" key="2">
    <citation type="submission" date="2012-12" db="EMBL/GenBank/DDBJ databases">
        <authorList>
            <consortium name="WormBase Consortium"/>
            <person name="Ghedin E."/>
            <person name="Paulini M."/>
        </authorList>
    </citation>
    <scope>NUCLEOTIDE SEQUENCE</scope>
    <source>
        <strain evidence="1">FR3</strain>
    </source>
</reference>
<gene>
    <name evidence="1" type="primary">Bm9688</name>
    <name evidence="1" type="ORF">BM_Bm9688</name>
</gene>